<keyword evidence="3 10" id="KW-0227">DNA damage</keyword>
<dbReference type="Gene3D" id="3.40.50.300">
    <property type="entry name" value="P-loop containing nucleotide triphosphate hydrolases"/>
    <property type="match status" value="4"/>
</dbReference>
<comment type="miscellaneous">
    <text evidence="10">Despite having helicase-like domains, this subunit does not have helicase activity.</text>
</comment>
<keyword evidence="6 10" id="KW-0269">Exonuclease</keyword>
<dbReference type="PANTHER" id="PTHR30591:SF1">
    <property type="entry name" value="RECBCD ENZYME SUBUNIT RECC"/>
    <property type="match status" value="1"/>
</dbReference>
<comment type="subunit">
    <text evidence="10">Heterodimer of AddA and RexB.</text>
</comment>
<evidence type="ECO:0000256" key="4">
    <source>
        <dbReference type="ARBA" id="ARBA00022801"/>
    </source>
</evidence>
<dbReference type="Pfam" id="PF21445">
    <property type="entry name" value="ADDB_N"/>
    <property type="match status" value="1"/>
</dbReference>
<accession>A0ABU8SJE0</accession>
<proteinExistence type="inferred from homology"/>
<evidence type="ECO:0000256" key="2">
    <source>
        <dbReference type="ARBA" id="ARBA00022741"/>
    </source>
</evidence>
<comment type="caution">
    <text evidence="13">The sequence shown here is derived from an EMBL/GenBank/DDBJ whole genome shotgun (WGS) entry which is preliminary data.</text>
</comment>
<evidence type="ECO:0000259" key="12">
    <source>
        <dbReference type="Pfam" id="PF21445"/>
    </source>
</evidence>
<feature type="domain" description="PD-(D/E)XK endonuclease-like" evidence="11">
    <location>
        <begin position="808"/>
        <end position="1126"/>
    </location>
</feature>
<protein>
    <recommendedName>
        <fullName evidence="10">ATP-dependent helicase/deoxyribonuclease subunit B</fullName>
        <ecNumber evidence="10">3.1.-.-</ecNumber>
    </recommendedName>
    <alternativeName>
        <fullName evidence="10">ATP-dependent helicase/nuclease subunit RexB</fullName>
    </alternativeName>
</protein>
<evidence type="ECO:0000256" key="5">
    <source>
        <dbReference type="ARBA" id="ARBA00022806"/>
    </source>
</evidence>
<dbReference type="EMBL" id="JAWMWH010000001">
    <property type="protein sequence ID" value="MEJ6400041.1"/>
    <property type="molecule type" value="Genomic_DNA"/>
</dbReference>
<dbReference type="InterPro" id="IPR014141">
    <property type="entry name" value="DNA_helicase_suRexB"/>
</dbReference>
<dbReference type="Pfam" id="PF12705">
    <property type="entry name" value="PDDEXK_1"/>
    <property type="match status" value="1"/>
</dbReference>
<evidence type="ECO:0000256" key="9">
    <source>
        <dbReference type="ARBA" id="ARBA00023204"/>
    </source>
</evidence>
<dbReference type="PANTHER" id="PTHR30591">
    <property type="entry name" value="RECBCD ENZYME SUBUNIT RECC"/>
    <property type="match status" value="1"/>
</dbReference>
<evidence type="ECO:0000313" key="14">
    <source>
        <dbReference type="Proteomes" id="UP001370590"/>
    </source>
</evidence>
<dbReference type="RefSeq" id="WP_339959864.1">
    <property type="nucleotide sequence ID" value="NZ_JAWMWH010000001.1"/>
</dbReference>
<organism evidence="13 14">
    <name type="scientific">Nicoliella lavandulae</name>
    <dbReference type="NCBI Taxonomy" id="3082954"/>
    <lineage>
        <taxon>Bacteria</taxon>
        <taxon>Bacillati</taxon>
        <taxon>Bacillota</taxon>
        <taxon>Bacilli</taxon>
        <taxon>Lactobacillales</taxon>
        <taxon>Lactobacillaceae</taxon>
        <taxon>Nicoliella</taxon>
    </lineage>
</organism>
<keyword evidence="8 10" id="KW-0238">DNA-binding</keyword>
<evidence type="ECO:0000256" key="3">
    <source>
        <dbReference type="ARBA" id="ARBA00022763"/>
    </source>
</evidence>
<dbReference type="EC" id="3.1.-.-" evidence="10"/>
<name>A0ABU8SJE0_9LACO</name>
<feature type="domain" description="ATP-dependent helicase/deoxyribonuclease subunit B N-terminal" evidence="12">
    <location>
        <begin position="5"/>
        <end position="284"/>
    </location>
</feature>
<dbReference type="HAMAP" id="MF_01453">
    <property type="entry name" value="AddB_type2"/>
    <property type="match status" value="1"/>
</dbReference>
<evidence type="ECO:0000256" key="10">
    <source>
        <dbReference type="HAMAP-Rule" id="MF_01453"/>
    </source>
</evidence>
<evidence type="ECO:0000256" key="6">
    <source>
        <dbReference type="ARBA" id="ARBA00022839"/>
    </source>
</evidence>
<sequence length="1196" mass="137658">MALQFILGPAGKDHAQTLIKHLRTNFDQHPNDQFFYLVPNHIKFESEVKTLSRLNPNQDGIYAQTNVQVFSLTRLAWYFLSHEAAYQIPRLSSAGVNMLIYQIITEHQAELTVFRGESGQPGFINQIASQIAEMEAGQVTVDDLEVIYDDNHDHLNANLRDKLHDFIVIYQAFEAATQGRFIHQNDTLKMLCGYLADHDLSHMHFYISGFSQLTAQERELVMVLVKRAANVVIDLNLDRPAAKQEPDEPNLFFQSAHLYHQLYQFARDNQVPIMTDLYADQDRVNADLLALGRYWNQSTGLNPIQPSQLQDPDAIQVLKADNYYSELASVAIKIRQLVASGQYHYRDILVMTRHLDKYQNIIQPIFNMQQIPYFNDVQQSMIDHPLVQLIDALFKIAPEGARRTYRYDDVMRLLKTELLIPRDAEGNFMDLQEFRDDLALTENVILKNGYEGRKWLQDDDWQYVWLNESDFGIKSQPDEVIDTKINRIRHYVKDILPPFFKRMQRAKTVAEGAKVLYQFLVDQGVVARMQQWRDAAVDSGDLSQAAQPEQVWQTFCDLLDDFVTILGDHQHFKSDDFLALLKAGFEGANYSQIPSTLDQVTISESGIVQMPDYRVVFMVGSTDDVMPDRVTNDDLFNDSDRDDLTQYFNADQYLRDNSETQMANDPYLNYLAFMTGSERLIFSYCLANDSDSETGVKLSPYVARIQNHFNIDEYHYVDTPNASSEAVMDYVGTKRTTLRHLVQASYDNQYHQHPLAKHWRFIYQELVGTNDELKALTEKLLGGLDYNNTPTKLNADIITGLYGDTINTSISQLEQFYANPYEYFLKYGLKLRERDVFELSPASTGEFFHAALDLMVKRMREEHIDISKLDEQALNEFVNEVATQILDDPDNFQYAILQSSYRMGYLKQQLIKTVKRMALTMHWQSQRTPMRPRQTEISFGQNGQTNNLAPLTFDVSDQIVIPGLHKINVRGRIDRIDTMDTDDKRYLELVDYKSGDKKIDFGRVYDGTSMQLITYLDVIKHNLDRFNADQKAELAGALYFHVFNPKLSAKDIGSAGLKAAMMKKQKYSGILVDDAELIKLIDQGMQAGDSSLVYPIGLKKDNQLNRYSKVIQPADLDLILQHTERLIQSAGIKIFSGNVDLTPVKEQNFTALQYSPYKSIMQFDPLLTENNYRNVQSMDMQTVIKKLKEERENGLH</sequence>
<keyword evidence="9 10" id="KW-0234">DNA repair</keyword>
<comment type="caution">
    <text evidence="10">Lacks conserved residue(s) required for the propagation of feature annotation.</text>
</comment>
<evidence type="ECO:0000256" key="1">
    <source>
        <dbReference type="ARBA" id="ARBA00022722"/>
    </source>
</evidence>
<evidence type="ECO:0000313" key="13">
    <source>
        <dbReference type="EMBL" id="MEJ6400041.1"/>
    </source>
</evidence>
<evidence type="ECO:0000256" key="8">
    <source>
        <dbReference type="ARBA" id="ARBA00023125"/>
    </source>
</evidence>
<evidence type="ECO:0000256" key="7">
    <source>
        <dbReference type="ARBA" id="ARBA00022840"/>
    </source>
</evidence>
<keyword evidence="2 10" id="KW-0547">Nucleotide-binding</keyword>
<keyword evidence="7 10" id="KW-0067">ATP-binding</keyword>
<dbReference type="InterPro" id="IPR038726">
    <property type="entry name" value="PDDEXK_AddAB-type"/>
</dbReference>
<keyword evidence="14" id="KW-1185">Reference proteome</keyword>
<comment type="cofactor">
    <cofactor evidence="10">
        <name>Mg(2+)</name>
        <dbReference type="ChEBI" id="CHEBI:18420"/>
    </cofactor>
</comment>
<dbReference type="SUPFAM" id="SSF52540">
    <property type="entry name" value="P-loop containing nucleoside triphosphate hydrolases"/>
    <property type="match status" value="1"/>
</dbReference>
<gene>
    <name evidence="10" type="primary">rexB</name>
    <name evidence="13" type="ORF">R4146_02435</name>
</gene>
<dbReference type="InterPro" id="IPR011604">
    <property type="entry name" value="PDDEXK-like_dom_sf"/>
</dbReference>
<comment type="function">
    <text evidence="10">The heterodimer acts as both an ATP-dependent DNA helicase and an ATP-dependent, dual-direction single-stranded exonuclease. Recognizes the chi site generating a DNA molecule suitable for the initiation of homologous recombination. This subunit has 5' -&gt; 3' nuclease activity but not helicase activity.</text>
</comment>
<keyword evidence="4 10" id="KW-0378">Hydrolase</keyword>
<dbReference type="InterPro" id="IPR049035">
    <property type="entry name" value="ADDB_N"/>
</dbReference>
<reference evidence="13 14" key="1">
    <citation type="submission" date="2023-10" db="EMBL/GenBank/DDBJ databases">
        <title>Nicoliella lavandulae sp. nov. isolated from Lavandula angustifolia flowers.</title>
        <authorList>
            <person name="Alcantara C."/>
            <person name="Zuniga M."/>
            <person name="Landete J.M."/>
            <person name="Monedero V."/>
        </authorList>
    </citation>
    <scope>NUCLEOTIDE SEQUENCE [LARGE SCALE GENOMIC DNA]</scope>
    <source>
        <strain evidence="13 14">Es01</strain>
    </source>
</reference>
<dbReference type="InterPro" id="IPR027417">
    <property type="entry name" value="P-loop_NTPase"/>
</dbReference>
<keyword evidence="1 10" id="KW-0540">Nuclease</keyword>
<evidence type="ECO:0000259" key="11">
    <source>
        <dbReference type="Pfam" id="PF12705"/>
    </source>
</evidence>
<dbReference type="Proteomes" id="UP001370590">
    <property type="component" value="Unassembled WGS sequence"/>
</dbReference>
<keyword evidence="5 10" id="KW-0347">Helicase</keyword>
<comment type="similarity">
    <text evidence="10">Belongs to the helicase family. AddB/RexB type 2 subfamily.</text>
</comment>
<dbReference type="Gene3D" id="3.90.320.10">
    <property type="match status" value="1"/>
</dbReference>